<dbReference type="InterPro" id="IPR040610">
    <property type="entry name" value="SNRNP25_ubiquitin"/>
</dbReference>
<organism evidence="2 3">
    <name type="scientific">Quillaja saponaria</name>
    <name type="common">Soap bark tree</name>
    <dbReference type="NCBI Taxonomy" id="32244"/>
    <lineage>
        <taxon>Eukaryota</taxon>
        <taxon>Viridiplantae</taxon>
        <taxon>Streptophyta</taxon>
        <taxon>Embryophyta</taxon>
        <taxon>Tracheophyta</taxon>
        <taxon>Spermatophyta</taxon>
        <taxon>Magnoliopsida</taxon>
        <taxon>eudicotyledons</taxon>
        <taxon>Gunneridae</taxon>
        <taxon>Pentapetalae</taxon>
        <taxon>rosids</taxon>
        <taxon>fabids</taxon>
        <taxon>Fabales</taxon>
        <taxon>Quillajaceae</taxon>
        <taxon>Quillaja</taxon>
    </lineage>
</organism>
<dbReference type="AlphaFoldDB" id="A0AAD7PT61"/>
<dbReference type="Pfam" id="PF18036">
    <property type="entry name" value="Ubiquitin_4"/>
    <property type="match status" value="1"/>
</dbReference>
<dbReference type="Gene3D" id="3.10.20.90">
    <property type="entry name" value="Phosphatidylinositol 3-kinase Catalytic Subunit, Chain A, domain 1"/>
    <property type="match status" value="1"/>
</dbReference>
<dbReference type="KEGG" id="qsa:O6P43_015703"/>
<feature type="domain" description="SNRNP25 ubiquitin-like" evidence="1">
    <location>
        <begin position="54"/>
        <end position="140"/>
    </location>
</feature>
<evidence type="ECO:0000313" key="3">
    <source>
        <dbReference type="Proteomes" id="UP001163823"/>
    </source>
</evidence>
<keyword evidence="2" id="KW-0687">Ribonucleoprotein</keyword>
<protein>
    <submittedName>
        <fullName evidence="2">U11/U12 small nuclear ribonucleoprotein 25 kDa protein</fullName>
    </submittedName>
</protein>
<dbReference type="GO" id="GO:1990904">
    <property type="term" value="C:ribonucleoprotein complex"/>
    <property type="evidence" value="ECO:0007669"/>
    <property type="project" value="UniProtKB-KW"/>
</dbReference>
<proteinExistence type="predicted"/>
<evidence type="ECO:0000313" key="2">
    <source>
        <dbReference type="EMBL" id="KAJ7966194.1"/>
    </source>
</evidence>
<dbReference type="InterPro" id="IPR039690">
    <property type="entry name" value="SNRNP25"/>
</dbReference>
<accession>A0AAD7PT61</accession>
<reference evidence="2" key="1">
    <citation type="journal article" date="2023" name="Science">
        <title>Elucidation of the pathway for biosynthesis of saponin adjuvants from the soapbark tree.</title>
        <authorList>
            <person name="Reed J."/>
            <person name="Orme A."/>
            <person name="El-Demerdash A."/>
            <person name="Owen C."/>
            <person name="Martin L.B.B."/>
            <person name="Misra R.C."/>
            <person name="Kikuchi S."/>
            <person name="Rejzek M."/>
            <person name="Martin A.C."/>
            <person name="Harkess A."/>
            <person name="Leebens-Mack J."/>
            <person name="Louveau T."/>
            <person name="Stephenson M.J."/>
            <person name="Osbourn A."/>
        </authorList>
    </citation>
    <scope>NUCLEOTIDE SEQUENCE</scope>
    <source>
        <strain evidence="2">S10</strain>
    </source>
</reference>
<gene>
    <name evidence="2" type="ORF">O6P43_015703</name>
</gene>
<dbReference type="EMBL" id="JARAOO010000006">
    <property type="protein sequence ID" value="KAJ7966194.1"/>
    <property type="molecule type" value="Genomic_DNA"/>
</dbReference>
<comment type="caution">
    <text evidence="2">The sequence shown here is derived from an EMBL/GenBank/DDBJ whole genome shotgun (WGS) entry which is preliminary data.</text>
</comment>
<name>A0AAD7PT61_QUISA</name>
<dbReference type="PANTHER" id="PTHR14942:SF2">
    <property type="entry name" value="UBIQUITIN-LIKE SUPERFAMILY PROTEIN"/>
    <property type="match status" value="1"/>
</dbReference>
<dbReference type="CDD" id="cd17058">
    <property type="entry name" value="Ubl_SNRNP25"/>
    <property type="match status" value="1"/>
</dbReference>
<evidence type="ECO:0000259" key="1">
    <source>
        <dbReference type="Pfam" id="PF18036"/>
    </source>
</evidence>
<sequence length="274" mass="31480">MNDGRLTMEEDFETRVSIEKDRPSVEFPFSPLLIIDGILSRKNFSYAKLPSEPIRLSVLKLDGSCFDIEVAKKATIAELKLAVEAVFSHMPQKGQGKISWPHVWGQFCLSYDGQKLVAETDYLRNYGIKDGDQLHFIRHLSNSCNLRKLRLKKKVFGLKQRKMSLSRVNSYQERENSDIDDSGLCDIESGKLQHYDDDDDEGCTENHGHRLTQFLGEWLSYTKLGTVERTRVEGKTCASKIARGLLGSLRKIKKIVCLCRRKRYSRRDTLRIDS</sequence>
<dbReference type="GO" id="GO:0000398">
    <property type="term" value="P:mRNA splicing, via spliceosome"/>
    <property type="evidence" value="ECO:0007669"/>
    <property type="project" value="InterPro"/>
</dbReference>
<dbReference type="PANTHER" id="PTHR14942">
    <property type="entry name" value="U11/U12 SMALL NUCLEAR RIBONUCLEOPROTEIN 25 KDA PROTEIN"/>
    <property type="match status" value="1"/>
</dbReference>
<dbReference type="Proteomes" id="UP001163823">
    <property type="component" value="Chromosome 6"/>
</dbReference>
<dbReference type="SUPFAM" id="SSF54236">
    <property type="entry name" value="Ubiquitin-like"/>
    <property type="match status" value="1"/>
</dbReference>
<dbReference type="InterPro" id="IPR029071">
    <property type="entry name" value="Ubiquitin-like_domsf"/>
</dbReference>
<keyword evidence="3" id="KW-1185">Reference proteome</keyword>